<dbReference type="RefSeq" id="WP_130441122.1">
    <property type="nucleotide sequence ID" value="NZ_SHKR01000011.1"/>
</dbReference>
<protein>
    <submittedName>
        <fullName evidence="2">Uncharacterized protein DUF559</fullName>
    </submittedName>
</protein>
<accession>A0A4Q7X9W3</accession>
<comment type="caution">
    <text evidence="2">The sequence shown here is derived from an EMBL/GenBank/DDBJ whole genome shotgun (WGS) entry which is preliminary data.</text>
</comment>
<dbReference type="InterPro" id="IPR007569">
    <property type="entry name" value="DUF559"/>
</dbReference>
<keyword evidence="3" id="KW-1185">Reference proteome</keyword>
<name>A0A4Q7X9W3_9ACTN</name>
<dbReference type="EMBL" id="SHKR01000011">
    <property type="protein sequence ID" value="RZU19339.1"/>
    <property type="molecule type" value="Genomic_DNA"/>
</dbReference>
<evidence type="ECO:0000259" key="1">
    <source>
        <dbReference type="Pfam" id="PF04480"/>
    </source>
</evidence>
<evidence type="ECO:0000313" key="3">
    <source>
        <dbReference type="Proteomes" id="UP000292027"/>
    </source>
</evidence>
<dbReference type="InterPro" id="IPR011335">
    <property type="entry name" value="Restrct_endonuc-II-like"/>
</dbReference>
<dbReference type="Proteomes" id="UP000292027">
    <property type="component" value="Unassembled WGS sequence"/>
</dbReference>
<dbReference type="Gene3D" id="3.40.960.10">
    <property type="entry name" value="VSR Endonuclease"/>
    <property type="match status" value="1"/>
</dbReference>
<feature type="domain" description="DUF559" evidence="1">
    <location>
        <begin position="215"/>
        <end position="280"/>
    </location>
</feature>
<gene>
    <name evidence="2" type="ORF">EV645_1550</name>
</gene>
<evidence type="ECO:0000313" key="2">
    <source>
        <dbReference type="EMBL" id="RZU19339.1"/>
    </source>
</evidence>
<sequence>MESVGEVLARLGGWTTRAELVGATSRRAVEAALERGEIQRIALGIYALPDLPADEVAVLAYDGVLSHVSAAKALALPLLVTPQKPHVVVPPKRHPRPGPPAVLHWADTTSEERRNRITSLPRTVLDCCRILPFPEALAVADAALATGRLSQDELVAATAAMRGHGCLNARRAAAASTCLSDSFLESMLRALLISAGIDGFEPQVLVTHGTFRARVDLGHRKAQLALEAEGFEFHGSRSDFAADCQRYDELVAAGWLVLRFTYEQVLGDPAWVVATVRAALARRLAG</sequence>
<dbReference type="SUPFAM" id="SSF52980">
    <property type="entry name" value="Restriction endonuclease-like"/>
    <property type="match status" value="1"/>
</dbReference>
<proteinExistence type="predicted"/>
<reference evidence="2 3" key="1">
    <citation type="journal article" date="2015" name="Stand. Genomic Sci.">
        <title>Genomic Encyclopedia of Bacterial and Archaeal Type Strains, Phase III: the genomes of soil and plant-associated and newly described type strains.</title>
        <authorList>
            <person name="Whitman W.B."/>
            <person name="Woyke T."/>
            <person name="Klenk H.P."/>
            <person name="Zhou Y."/>
            <person name="Lilburn T.G."/>
            <person name="Beck B.J."/>
            <person name="De Vos P."/>
            <person name="Vandamme P."/>
            <person name="Eisen J.A."/>
            <person name="Garrity G."/>
            <person name="Hugenholtz P."/>
            <person name="Kyrpides N.C."/>
        </authorList>
    </citation>
    <scope>NUCLEOTIDE SEQUENCE [LARGE SCALE GENOMIC DNA]</scope>
    <source>
        <strain evidence="2 3">VKM Ac-2540</strain>
    </source>
</reference>
<dbReference type="OrthoDB" id="4310518at2"/>
<organism evidence="2 3">
    <name type="scientific">Kribbella rubisoli</name>
    <dbReference type="NCBI Taxonomy" id="3075929"/>
    <lineage>
        <taxon>Bacteria</taxon>
        <taxon>Bacillati</taxon>
        <taxon>Actinomycetota</taxon>
        <taxon>Actinomycetes</taxon>
        <taxon>Propionibacteriales</taxon>
        <taxon>Kribbellaceae</taxon>
        <taxon>Kribbella</taxon>
    </lineage>
</organism>
<dbReference type="AlphaFoldDB" id="A0A4Q7X9W3"/>
<dbReference type="Pfam" id="PF04480">
    <property type="entry name" value="DUF559"/>
    <property type="match status" value="1"/>
</dbReference>